<evidence type="ECO:0000256" key="2">
    <source>
        <dbReference type="SAM" id="SignalP"/>
    </source>
</evidence>
<name>A0A2A9LZ53_BESBE</name>
<feature type="compositionally biased region" description="Low complexity" evidence="1">
    <location>
        <begin position="162"/>
        <end position="174"/>
    </location>
</feature>
<keyword evidence="2" id="KW-0732">Signal</keyword>
<feature type="chain" id="PRO_5012428081" description="Transmembrane protein" evidence="2">
    <location>
        <begin position="32"/>
        <end position="200"/>
    </location>
</feature>
<dbReference type="VEuPathDB" id="ToxoDB:BESB_026720"/>
<feature type="region of interest" description="Disordered" evidence="1">
    <location>
        <begin position="129"/>
        <end position="200"/>
    </location>
</feature>
<comment type="caution">
    <text evidence="3">The sequence shown here is derived from an EMBL/GenBank/DDBJ whole genome shotgun (WGS) entry which is preliminary data.</text>
</comment>
<feature type="compositionally biased region" description="Basic and acidic residues" evidence="1">
    <location>
        <begin position="183"/>
        <end position="200"/>
    </location>
</feature>
<protein>
    <recommendedName>
        <fullName evidence="5">Transmembrane protein</fullName>
    </recommendedName>
</protein>
<organism evidence="3 4">
    <name type="scientific">Besnoitia besnoiti</name>
    <name type="common">Apicomplexan protozoan</name>
    <dbReference type="NCBI Taxonomy" id="94643"/>
    <lineage>
        <taxon>Eukaryota</taxon>
        <taxon>Sar</taxon>
        <taxon>Alveolata</taxon>
        <taxon>Apicomplexa</taxon>
        <taxon>Conoidasida</taxon>
        <taxon>Coccidia</taxon>
        <taxon>Eucoccidiorida</taxon>
        <taxon>Eimeriorina</taxon>
        <taxon>Sarcocystidae</taxon>
        <taxon>Besnoitia</taxon>
    </lineage>
</organism>
<evidence type="ECO:0000256" key="1">
    <source>
        <dbReference type="SAM" id="MobiDB-lite"/>
    </source>
</evidence>
<evidence type="ECO:0008006" key="5">
    <source>
        <dbReference type="Google" id="ProtNLM"/>
    </source>
</evidence>
<gene>
    <name evidence="3" type="ORF">BESB_026720</name>
</gene>
<accession>A0A2A9LZ53</accession>
<feature type="region of interest" description="Disordered" evidence="1">
    <location>
        <begin position="62"/>
        <end position="103"/>
    </location>
</feature>
<feature type="signal peptide" evidence="2">
    <location>
        <begin position="1"/>
        <end position="31"/>
    </location>
</feature>
<evidence type="ECO:0000313" key="4">
    <source>
        <dbReference type="Proteomes" id="UP000224006"/>
    </source>
</evidence>
<reference evidence="3 4" key="1">
    <citation type="submission" date="2017-09" db="EMBL/GenBank/DDBJ databases">
        <title>Genome sequencing of Besnoitia besnoiti strain Bb-Ger1.</title>
        <authorList>
            <person name="Schares G."/>
            <person name="Venepally P."/>
            <person name="Lorenzi H.A."/>
        </authorList>
    </citation>
    <scope>NUCLEOTIDE SEQUENCE [LARGE SCALE GENOMIC DNA]</scope>
    <source>
        <strain evidence="3 4">Bb-Ger1</strain>
    </source>
</reference>
<dbReference type="GeneID" id="40307724"/>
<dbReference type="KEGG" id="bbes:BESB_026720"/>
<dbReference type="EMBL" id="NWUJ01000014">
    <property type="protein sequence ID" value="PFH31698.1"/>
    <property type="molecule type" value="Genomic_DNA"/>
</dbReference>
<keyword evidence="4" id="KW-1185">Reference proteome</keyword>
<proteinExistence type="predicted"/>
<dbReference type="Proteomes" id="UP000224006">
    <property type="component" value="Unassembled WGS sequence"/>
</dbReference>
<feature type="compositionally biased region" description="Polar residues" evidence="1">
    <location>
        <begin position="142"/>
        <end position="152"/>
    </location>
</feature>
<evidence type="ECO:0000313" key="3">
    <source>
        <dbReference type="EMBL" id="PFH31698.1"/>
    </source>
</evidence>
<dbReference type="PROSITE" id="PS51257">
    <property type="entry name" value="PROKAR_LIPOPROTEIN"/>
    <property type="match status" value="1"/>
</dbReference>
<dbReference type="RefSeq" id="XP_029215707.1">
    <property type="nucleotide sequence ID" value="XM_029361352.1"/>
</dbReference>
<dbReference type="AlphaFoldDB" id="A0A2A9LZ53"/>
<feature type="compositionally biased region" description="Basic and acidic residues" evidence="1">
    <location>
        <begin position="78"/>
        <end position="103"/>
    </location>
</feature>
<sequence>MGPSRRPAASPAVAELALLLLTLSLSGSVLACKGPHHHHDEFESVRSLDRRRLEPVASIGETEVIASPDTASLLEEAPFQRREASREDTREESREGVDPRPGKMDMLFLAAMVDARAPGGEEVAGTVNIIRQSPRRDPAGVQQVSRTPSSVQERTRLEEQAKSSSQSDSQTQVSPEAGLEADSPQRPERPSVLELDVRGG</sequence>